<organism evidence="6 7">
    <name type="scientific">Dongia soli</name>
    <dbReference type="NCBI Taxonomy" id="600628"/>
    <lineage>
        <taxon>Bacteria</taxon>
        <taxon>Pseudomonadati</taxon>
        <taxon>Pseudomonadota</taxon>
        <taxon>Alphaproteobacteria</taxon>
        <taxon>Rhodospirillales</taxon>
        <taxon>Dongiaceae</taxon>
        <taxon>Dongia</taxon>
    </lineage>
</organism>
<dbReference type="RefSeq" id="WP_320508907.1">
    <property type="nucleotide sequence ID" value="NZ_JAXCLW010000003.1"/>
</dbReference>
<evidence type="ECO:0000256" key="1">
    <source>
        <dbReference type="ARBA" id="ARBA00009437"/>
    </source>
</evidence>
<sequence length="298" mass="33286">MADLRHLRYFLAVAEELNFTRAAERLRIAQPPLSRQIRDLEDDIGASLFDRSTHPLKLTEAGQFLREEAREILVAFDRALDGAGRIGVRNAGWIGIGFLGSAMYGFLPKILCRFRQQHPKIEINLTEMSADQQVTALRDRRIHIGFLRPRIETDEFEQEVVQFDTLAIALQSTHPLAKATSVTFDLLGHEPFVAYGGHLQPNFCDYLRRLCKDAGIKLQIAMEVDQPETALGAVAAGFGISLVPLSLAGQGREGVVVKPISDRPPSHPLLALYRRNESSSAFHDFLEIVRTKDCASRS</sequence>
<dbReference type="PROSITE" id="PS50931">
    <property type="entry name" value="HTH_LYSR"/>
    <property type="match status" value="1"/>
</dbReference>
<dbReference type="Gene3D" id="3.40.190.10">
    <property type="entry name" value="Periplasmic binding protein-like II"/>
    <property type="match status" value="2"/>
</dbReference>
<evidence type="ECO:0000256" key="3">
    <source>
        <dbReference type="ARBA" id="ARBA00023125"/>
    </source>
</evidence>
<keyword evidence="3" id="KW-0238">DNA-binding</keyword>
<comment type="similarity">
    <text evidence="1">Belongs to the LysR transcriptional regulatory family.</text>
</comment>
<evidence type="ECO:0000256" key="2">
    <source>
        <dbReference type="ARBA" id="ARBA00023015"/>
    </source>
</evidence>
<keyword evidence="7" id="KW-1185">Reference proteome</keyword>
<dbReference type="PRINTS" id="PR00039">
    <property type="entry name" value="HTHLYSR"/>
</dbReference>
<dbReference type="SUPFAM" id="SSF53850">
    <property type="entry name" value="Periplasmic binding protein-like II"/>
    <property type="match status" value="1"/>
</dbReference>
<dbReference type="InterPro" id="IPR005119">
    <property type="entry name" value="LysR_subst-bd"/>
</dbReference>
<evidence type="ECO:0000313" key="7">
    <source>
        <dbReference type="Proteomes" id="UP001279642"/>
    </source>
</evidence>
<dbReference type="InterPro" id="IPR036390">
    <property type="entry name" value="WH_DNA-bd_sf"/>
</dbReference>
<dbReference type="SUPFAM" id="SSF46785">
    <property type="entry name" value="Winged helix' DNA-binding domain"/>
    <property type="match status" value="1"/>
</dbReference>
<reference evidence="6 7" key="1">
    <citation type="journal article" date="2016" name="Antonie Van Leeuwenhoek">
        <title>Dongia soli sp. nov., isolated from soil from Dokdo, Korea.</title>
        <authorList>
            <person name="Kim D.U."/>
            <person name="Lee H."/>
            <person name="Kim H."/>
            <person name="Kim S.G."/>
            <person name="Ka J.O."/>
        </authorList>
    </citation>
    <scope>NUCLEOTIDE SEQUENCE [LARGE SCALE GENOMIC DNA]</scope>
    <source>
        <strain evidence="6 7">D78</strain>
    </source>
</reference>
<comment type="caution">
    <text evidence="6">The sequence shown here is derived from an EMBL/GenBank/DDBJ whole genome shotgun (WGS) entry which is preliminary data.</text>
</comment>
<dbReference type="CDD" id="cd08414">
    <property type="entry name" value="PBP2_LTTR_aromatics_like"/>
    <property type="match status" value="1"/>
</dbReference>
<feature type="domain" description="HTH lysR-type" evidence="5">
    <location>
        <begin position="1"/>
        <end position="59"/>
    </location>
</feature>
<proteinExistence type="inferred from homology"/>
<evidence type="ECO:0000259" key="5">
    <source>
        <dbReference type="PROSITE" id="PS50931"/>
    </source>
</evidence>
<dbReference type="PANTHER" id="PTHR30346">
    <property type="entry name" value="TRANSCRIPTIONAL DUAL REGULATOR HCAR-RELATED"/>
    <property type="match status" value="1"/>
</dbReference>
<gene>
    <name evidence="6" type="ORF">SMD27_13405</name>
</gene>
<protein>
    <submittedName>
        <fullName evidence="6">LysR substrate-binding domain-containing protein</fullName>
    </submittedName>
</protein>
<dbReference type="InterPro" id="IPR000847">
    <property type="entry name" value="LysR_HTH_N"/>
</dbReference>
<evidence type="ECO:0000256" key="4">
    <source>
        <dbReference type="ARBA" id="ARBA00023163"/>
    </source>
</evidence>
<dbReference type="Pfam" id="PF03466">
    <property type="entry name" value="LysR_substrate"/>
    <property type="match status" value="1"/>
</dbReference>
<dbReference type="Gene3D" id="1.10.10.10">
    <property type="entry name" value="Winged helix-like DNA-binding domain superfamily/Winged helix DNA-binding domain"/>
    <property type="match status" value="1"/>
</dbReference>
<dbReference type="Pfam" id="PF00126">
    <property type="entry name" value="HTH_1"/>
    <property type="match status" value="1"/>
</dbReference>
<evidence type="ECO:0000313" key="6">
    <source>
        <dbReference type="EMBL" id="MDY0883842.1"/>
    </source>
</evidence>
<dbReference type="Proteomes" id="UP001279642">
    <property type="component" value="Unassembled WGS sequence"/>
</dbReference>
<dbReference type="PANTHER" id="PTHR30346:SF0">
    <property type="entry name" value="HCA OPERON TRANSCRIPTIONAL ACTIVATOR HCAR"/>
    <property type="match status" value="1"/>
</dbReference>
<keyword evidence="2" id="KW-0805">Transcription regulation</keyword>
<dbReference type="EMBL" id="JAXCLW010000003">
    <property type="protein sequence ID" value="MDY0883842.1"/>
    <property type="molecule type" value="Genomic_DNA"/>
</dbReference>
<keyword evidence="4" id="KW-0804">Transcription</keyword>
<dbReference type="InterPro" id="IPR036388">
    <property type="entry name" value="WH-like_DNA-bd_sf"/>
</dbReference>
<accession>A0ABU5EBT6</accession>
<name>A0ABU5EBT6_9PROT</name>